<dbReference type="SMART" id="SM00752">
    <property type="entry name" value="HTTM"/>
    <property type="match status" value="1"/>
</dbReference>
<dbReference type="InterPro" id="IPR011020">
    <property type="entry name" value="HTTM-like"/>
</dbReference>
<evidence type="ECO:0000259" key="6">
    <source>
        <dbReference type="SMART" id="SM00752"/>
    </source>
</evidence>
<organism evidence="7 8">
    <name type="scientific">Thermus tengchongensis</name>
    <dbReference type="NCBI Taxonomy" id="1214928"/>
    <lineage>
        <taxon>Bacteria</taxon>
        <taxon>Thermotogati</taxon>
        <taxon>Deinococcota</taxon>
        <taxon>Deinococci</taxon>
        <taxon>Thermales</taxon>
        <taxon>Thermaceae</taxon>
        <taxon>Thermus</taxon>
    </lineage>
</organism>
<keyword evidence="3 5" id="KW-1133">Transmembrane helix</keyword>
<dbReference type="EMBL" id="SKBL01000034">
    <property type="protein sequence ID" value="TFU14399.1"/>
    <property type="molecule type" value="Genomic_DNA"/>
</dbReference>
<feature type="transmembrane region" description="Helical" evidence="5">
    <location>
        <begin position="203"/>
        <end position="222"/>
    </location>
</feature>
<dbReference type="Pfam" id="PF04134">
    <property type="entry name" value="DCC1-like"/>
    <property type="match status" value="1"/>
</dbReference>
<reference evidence="7 8" key="1">
    <citation type="submission" date="2019-03" db="EMBL/GenBank/DDBJ databases">
        <title>Thermus tengchongensis species for the arsenic transformation mechanism.</title>
        <authorList>
            <person name="Yuan G.C."/>
        </authorList>
    </citation>
    <scope>NUCLEOTIDE SEQUENCE [LARGE SCALE GENOMIC DNA]</scope>
    <source>
        <strain evidence="7 8">15Y</strain>
    </source>
</reference>
<sequence length="589" mass="65278">MRPNASSLTSSRRSPLEGLRPYLLHPLALAPGGLFLFRAGLGLVLLQDLLRMLPWWGAFFSDGGLLSRDQVMGLVPPRVPLFFGGEVWNAALYGLLVLLALAYTVGFRARWTGLLAGVLALGLMDRNPWLWNTGHQLVPAFLLLSTLLPLEAGYGWDRALLRRPPPPALVSLGALPFLLVLFAAYLVNAAAKDLGSYFLRGDAVAGALVSSHGSVLGVLLMERLPGLLPWLSRYTFLVEAGAPFLLFLPFWPLRLLGVLLLMSLHVGFALFLDVGHFPFVMLSALSLLLPPQVFARLPAPRLPQAVVHYDGACGFCKRVSEVLRGLLLARAEIVPAEGEALALMEARRSWVVEVEGQRYTEGRGFLGLLLASPFRPLALLWRLPGFPWLADRAYRLVADRRPSPGWTLAHLPYRELRPNPLPAVLLALAFSGVYGYLSWKGLVEAYRGVRPEVSTTLGSLGLDLRWGHFAPTPPGRKDWVQAQGVTVTGQVVDPWRWMLLGEAAYREEVPRFPVLLSGGEHWRKFWWGAWRGRPADEARTEALALYLCQAWNRRHGGAERLHTVTVYWGTAAPQAEKPRLRPMRSEVCP</sequence>
<evidence type="ECO:0000256" key="3">
    <source>
        <dbReference type="ARBA" id="ARBA00022989"/>
    </source>
</evidence>
<evidence type="ECO:0000313" key="8">
    <source>
        <dbReference type="Proteomes" id="UP000297244"/>
    </source>
</evidence>
<keyword evidence="4 5" id="KW-0472">Membrane</keyword>
<feature type="transmembrane region" description="Helical" evidence="5">
    <location>
        <begin position="87"/>
        <end position="106"/>
    </location>
</feature>
<feature type="transmembrane region" description="Helical" evidence="5">
    <location>
        <begin position="168"/>
        <end position="191"/>
    </location>
</feature>
<feature type="domain" description="HTTM-like" evidence="6">
    <location>
        <begin position="26"/>
        <end position="293"/>
    </location>
</feature>
<proteinExistence type="predicted"/>
<feature type="transmembrane region" description="Helical" evidence="5">
    <location>
        <begin position="21"/>
        <end position="46"/>
    </location>
</feature>
<keyword evidence="2 5" id="KW-0812">Transmembrane</keyword>
<feature type="transmembrane region" description="Helical" evidence="5">
    <location>
        <begin position="264"/>
        <end position="289"/>
    </location>
</feature>
<dbReference type="PANTHER" id="PTHR39535">
    <property type="entry name" value="SPORULATION-DELAYING PROTEIN SDPB"/>
    <property type="match status" value="1"/>
</dbReference>
<evidence type="ECO:0000256" key="1">
    <source>
        <dbReference type="ARBA" id="ARBA00004127"/>
    </source>
</evidence>
<feature type="transmembrane region" description="Helical" evidence="5">
    <location>
        <begin position="234"/>
        <end position="252"/>
    </location>
</feature>
<name>A0ABY2K7L9_9DEIN</name>
<dbReference type="InterPro" id="IPR007263">
    <property type="entry name" value="DCC1-like"/>
</dbReference>
<dbReference type="Proteomes" id="UP000297244">
    <property type="component" value="Unassembled WGS sequence"/>
</dbReference>
<protein>
    <submittedName>
        <fullName evidence="7">DUF393 domain-containing protein</fullName>
    </submittedName>
</protein>
<feature type="transmembrane region" description="Helical" evidence="5">
    <location>
        <begin position="137"/>
        <end position="156"/>
    </location>
</feature>
<gene>
    <name evidence="7" type="ORF">E0489_12440</name>
</gene>
<evidence type="ECO:0000256" key="2">
    <source>
        <dbReference type="ARBA" id="ARBA00022692"/>
    </source>
</evidence>
<evidence type="ECO:0000256" key="5">
    <source>
        <dbReference type="SAM" id="Phobius"/>
    </source>
</evidence>
<dbReference type="RefSeq" id="WP_135344020.1">
    <property type="nucleotide sequence ID" value="NZ_ML214269.1"/>
</dbReference>
<comment type="subcellular location">
    <subcellularLocation>
        <location evidence="1">Endomembrane system</location>
        <topology evidence="1">Multi-pass membrane protein</topology>
    </subcellularLocation>
</comment>
<evidence type="ECO:0000256" key="4">
    <source>
        <dbReference type="ARBA" id="ARBA00023136"/>
    </source>
</evidence>
<evidence type="ECO:0000313" key="7">
    <source>
        <dbReference type="EMBL" id="TFU14399.1"/>
    </source>
</evidence>
<dbReference type="InterPro" id="IPR052964">
    <property type="entry name" value="Sporulation_signal_mat"/>
</dbReference>
<comment type="caution">
    <text evidence="7">The sequence shown here is derived from an EMBL/GenBank/DDBJ whole genome shotgun (WGS) entry which is preliminary data.</text>
</comment>
<dbReference type="PANTHER" id="PTHR39535:SF2">
    <property type="entry name" value="HTTM DOMAIN-CONTAINING PROTEIN"/>
    <property type="match status" value="1"/>
</dbReference>
<keyword evidence="8" id="KW-1185">Reference proteome</keyword>
<accession>A0ABY2K7L9</accession>